<reference evidence="2 3" key="1">
    <citation type="submission" date="2016-08" db="EMBL/GenBank/DDBJ databases">
        <title>New Insights into Marine Group III Euryarchaeota, from dark to light.</title>
        <authorList>
            <person name="Haro-Moreno J.M."/>
            <person name="Rodriguez-Valera F."/>
            <person name="Lopez-Garcia P."/>
            <person name="Moreira D."/>
            <person name="Martin-Cuadrado A.B."/>
        </authorList>
    </citation>
    <scope>NUCLEOTIDE SEQUENCE [LARGE SCALE GENOMIC DNA]</scope>
    <source>
        <strain evidence="2">CG-Epi2</strain>
    </source>
</reference>
<dbReference type="EMBL" id="MIYZ01000017">
    <property type="protein sequence ID" value="OIR22324.1"/>
    <property type="molecule type" value="Genomic_DNA"/>
</dbReference>
<keyword evidence="1" id="KW-0812">Transmembrane</keyword>
<organism evidence="2 3">
    <name type="scientific">Marine Group III euryarchaeote CG-Epi2</name>
    <dbReference type="NCBI Taxonomy" id="1888996"/>
    <lineage>
        <taxon>Archaea</taxon>
        <taxon>Methanobacteriati</taxon>
        <taxon>Thermoplasmatota</taxon>
        <taxon>Thermoplasmata</taxon>
        <taxon>Candidatus Thermoprofundales</taxon>
    </lineage>
</organism>
<dbReference type="AlphaFoldDB" id="A0A1J5U8R0"/>
<evidence type="ECO:0000313" key="2">
    <source>
        <dbReference type="EMBL" id="OIR22324.1"/>
    </source>
</evidence>
<keyword evidence="1" id="KW-0472">Membrane</keyword>
<protein>
    <recommendedName>
        <fullName evidence="4">Steroid 5-alpha reductase C-terminal domain-containing protein</fullName>
    </recommendedName>
</protein>
<dbReference type="InterPro" id="IPR010721">
    <property type="entry name" value="UstE-like"/>
</dbReference>
<dbReference type="Gene3D" id="1.20.120.1630">
    <property type="match status" value="1"/>
</dbReference>
<evidence type="ECO:0000256" key="1">
    <source>
        <dbReference type="SAM" id="Phobius"/>
    </source>
</evidence>
<comment type="caution">
    <text evidence="2">The sequence shown here is derived from an EMBL/GenBank/DDBJ whole genome shotgun (WGS) entry which is preliminary data.</text>
</comment>
<name>A0A1J5U8R0_9ARCH</name>
<dbReference type="PANTHER" id="PTHR32251:SF15">
    <property type="entry name" value="3-OXO-5-ALPHA-STEROID 4-DEHYDROGENASE (DUF1295)"/>
    <property type="match status" value="1"/>
</dbReference>
<feature type="transmembrane region" description="Helical" evidence="1">
    <location>
        <begin position="106"/>
        <end position="127"/>
    </location>
</feature>
<evidence type="ECO:0008006" key="4">
    <source>
        <dbReference type="Google" id="ProtNLM"/>
    </source>
</evidence>
<dbReference type="PANTHER" id="PTHR32251">
    <property type="entry name" value="3-OXO-5-ALPHA-STEROID 4-DEHYDROGENASE"/>
    <property type="match status" value="1"/>
</dbReference>
<sequence length="279" mass="32631">MTELIEYENNLILISLLITVCMQLCFFAIAYTLKIDKVTDFAGTSNFIVLAAFTLWLGNDFSLPKILATLMVCLWGFRLGGYLFYRILIWGEDHRFDKMRERFWSFLGFWIMQILWVFLLSLPVTYFNGMTGNFELTNLSYIGIIMFGIGFVIESMADYTKFKHKLYGEKWCRTGIWAISRHPNYFGNIFLWSGIYVYCYSHGVVLWTIIGLIWIIILLLFMSGINLLEASANLKYGNDAEYSKYKSETSMLIPIPKSIYSKIPESIQRTFLLDFKMYK</sequence>
<proteinExistence type="predicted"/>
<dbReference type="Pfam" id="PF06966">
    <property type="entry name" value="DUF1295"/>
    <property type="match status" value="1"/>
</dbReference>
<keyword evidence="1" id="KW-1133">Transmembrane helix</keyword>
<feature type="transmembrane region" description="Helical" evidence="1">
    <location>
        <begin position="38"/>
        <end position="57"/>
    </location>
</feature>
<evidence type="ECO:0000313" key="3">
    <source>
        <dbReference type="Proteomes" id="UP000183615"/>
    </source>
</evidence>
<feature type="transmembrane region" description="Helical" evidence="1">
    <location>
        <begin position="139"/>
        <end position="157"/>
    </location>
</feature>
<feature type="transmembrane region" description="Helical" evidence="1">
    <location>
        <begin position="12"/>
        <end position="31"/>
    </location>
</feature>
<feature type="transmembrane region" description="Helical" evidence="1">
    <location>
        <begin position="204"/>
        <end position="228"/>
    </location>
</feature>
<accession>A0A1J5U8R0</accession>
<feature type="transmembrane region" description="Helical" evidence="1">
    <location>
        <begin position="63"/>
        <end position="85"/>
    </location>
</feature>
<gene>
    <name evidence="2" type="ORF">BET99_04615</name>
</gene>
<dbReference type="Proteomes" id="UP000183615">
    <property type="component" value="Unassembled WGS sequence"/>
</dbReference>
<dbReference type="GO" id="GO:0016020">
    <property type="term" value="C:membrane"/>
    <property type="evidence" value="ECO:0007669"/>
    <property type="project" value="TreeGrafter"/>
</dbReference>